<evidence type="ECO:0000259" key="2">
    <source>
        <dbReference type="Pfam" id="PF01370"/>
    </source>
</evidence>
<accession>A0A1H5U6F9</accession>
<dbReference type="SUPFAM" id="SSF51735">
    <property type="entry name" value="NAD(P)-binding Rossmann-fold domains"/>
    <property type="match status" value="1"/>
</dbReference>
<dbReference type="EMBL" id="FNVQ01000001">
    <property type="protein sequence ID" value="SEF70604.1"/>
    <property type="molecule type" value="Genomic_DNA"/>
</dbReference>
<dbReference type="NCBIfam" id="TIGR01777">
    <property type="entry name" value="yfcH"/>
    <property type="match status" value="1"/>
</dbReference>
<dbReference type="InterPro" id="IPR013549">
    <property type="entry name" value="DUF1731"/>
</dbReference>
<dbReference type="InterPro" id="IPR010099">
    <property type="entry name" value="SDR39U1"/>
</dbReference>
<evidence type="ECO:0000256" key="1">
    <source>
        <dbReference type="ARBA" id="ARBA00009353"/>
    </source>
</evidence>
<gene>
    <name evidence="4" type="ORF">SAMN05444390_101282</name>
</gene>
<evidence type="ECO:0008006" key="6">
    <source>
        <dbReference type="Google" id="ProtNLM"/>
    </source>
</evidence>
<name>A0A1H5U6F9_9GAMM</name>
<dbReference type="InterPro" id="IPR001509">
    <property type="entry name" value="Epimerase_deHydtase"/>
</dbReference>
<dbReference type="RefSeq" id="WP_104001291.1">
    <property type="nucleotide sequence ID" value="NZ_FNVQ01000001.1"/>
</dbReference>
<evidence type="ECO:0000313" key="5">
    <source>
        <dbReference type="Proteomes" id="UP000236745"/>
    </source>
</evidence>
<sequence length="294" mass="31968">MRVLITGGTGFIGRRLVAALLARGDDVVVLSRRPESAELDARVGLYSELDQIRGPVDAVVNLAGAPIADKRWSDKRKALLRESRLKTTEQLVSWMAGLEARPEVLVSGSAIGFYGSQGDLELGEEAAPKVDFAHQLCADWEAQALKAKEQGVRVCLIRTGVVLGKGGALNKMLPPFRFGLGGPIGSGRQWMSWIHIDDEVAAILHLIDHETLEGPFNLTAPRPETNESFSKTLASVLGRPCIFRVPTPVMQLMMGEAADLVVKGQRVVPTKLMQSGYSFRYTDLEPALTQVLKA</sequence>
<dbReference type="PANTHER" id="PTHR11092">
    <property type="entry name" value="SUGAR NUCLEOTIDE EPIMERASE RELATED"/>
    <property type="match status" value="1"/>
</dbReference>
<feature type="domain" description="DUF1731" evidence="3">
    <location>
        <begin position="245"/>
        <end position="290"/>
    </location>
</feature>
<dbReference type="PANTHER" id="PTHR11092:SF0">
    <property type="entry name" value="EPIMERASE FAMILY PROTEIN SDR39U1"/>
    <property type="match status" value="1"/>
</dbReference>
<keyword evidence="5" id="KW-1185">Reference proteome</keyword>
<protein>
    <recommendedName>
        <fullName evidence="6">TIGR01777 family protein</fullName>
    </recommendedName>
</protein>
<evidence type="ECO:0000313" key="4">
    <source>
        <dbReference type="EMBL" id="SEF70604.1"/>
    </source>
</evidence>
<comment type="similarity">
    <text evidence="1">Belongs to the NAD(P)-dependent epimerase/dehydratase family. SDR39U1 subfamily.</text>
</comment>
<dbReference type="Pfam" id="PF01370">
    <property type="entry name" value="Epimerase"/>
    <property type="match status" value="1"/>
</dbReference>
<proteinExistence type="inferred from homology"/>
<dbReference type="OrthoDB" id="9801773at2"/>
<dbReference type="Pfam" id="PF08338">
    <property type="entry name" value="DUF1731"/>
    <property type="match status" value="1"/>
</dbReference>
<organism evidence="4 5">
    <name type="scientific">Marinobacterium lutimaris</name>
    <dbReference type="NCBI Taxonomy" id="568106"/>
    <lineage>
        <taxon>Bacteria</taxon>
        <taxon>Pseudomonadati</taxon>
        <taxon>Pseudomonadota</taxon>
        <taxon>Gammaproteobacteria</taxon>
        <taxon>Oceanospirillales</taxon>
        <taxon>Oceanospirillaceae</taxon>
        <taxon>Marinobacterium</taxon>
    </lineage>
</organism>
<reference evidence="4 5" key="1">
    <citation type="submission" date="2016-10" db="EMBL/GenBank/DDBJ databases">
        <authorList>
            <person name="de Groot N.N."/>
        </authorList>
    </citation>
    <scope>NUCLEOTIDE SEQUENCE [LARGE SCALE GENOMIC DNA]</scope>
    <source>
        <strain evidence="4 5">DSM 22012</strain>
    </source>
</reference>
<dbReference type="CDD" id="cd05242">
    <property type="entry name" value="SDR_a8"/>
    <property type="match status" value="1"/>
</dbReference>
<dbReference type="InterPro" id="IPR036291">
    <property type="entry name" value="NAD(P)-bd_dom_sf"/>
</dbReference>
<dbReference type="AlphaFoldDB" id="A0A1H5U6F9"/>
<dbReference type="Proteomes" id="UP000236745">
    <property type="component" value="Unassembled WGS sequence"/>
</dbReference>
<feature type="domain" description="NAD-dependent epimerase/dehydratase" evidence="2">
    <location>
        <begin position="3"/>
        <end position="209"/>
    </location>
</feature>
<dbReference type="Gene3D" id="3.40.50.720">
    <property type="entry name" value="NAD(P)-binding Rossmann-like Domain"/>
    <property type="match status" value="1"/>
</dbReference>
<evidence type="ECO:0000259" key="3">
    <source>
        <dbReference type="Pfam" id="PF08338"/>
    </source>
</evidence>